<protein>
    <submittedName>
        <fullName evidence="10 11">Zinc finger protein 510</fullName>
    </submittedName>
</protein>
<proteinExistence type="predicted"/>
<evidence type="ECO:0000259" key="8">
    <source>
        <dbReference type="PROSITE" id="PS50157"/>
    </source>
</evidence>
<dbReference type="GO" id="GO:0005634">
    <property type="term" value="C:nucleus"/>
    <property type="evidence" value="ECO:0007669"/>
    <property type="project" value="UniProtKB-SubCell"/>
</dbReference>
<keyword evidence="4 7" id="KW-0863">Zinc-finger</keyword>
<evidence type="ECO:0000256" key="1">
    <source>
        <dbReference type="ARBA" id="ARBA00004123"/>
    </source>
</evidence>
<evidence type="ECO:0000256" key="4">
    <source>
        <dbReference type="ARBA" id="ARBA00022771"/>
    </source>
</evidence>
<keyword evidence="6" id="KW-0539">Nucleus</keyword>
<dbReference type="KEGG" id="nlo:107226267"/>
<dbReference type="Proteomes" id="UP000829291">
    <property type="component" value="Chromosome 2"/>
</dbReference>
<evidence type="ECO:0000256" key="7">
    <source>
        <dbReference type="PROSITE-ProRule" id="PRU00042"/>
    </source>
</evidence>
<dbReference type="FunFam" id="3.30.160.60:FF:000100">
    <property type="entry name" value="Zinc finger 45-like"/>
    <property type="match status" value="1"/>
</dbReference>
<dbReference type="InterPro" id="IPR013087">
    <property type="entry name" value="Znf_C2H2_type"/>
</dbReference>
<feature type="domain" description="C2H2-type" evidence="8">
    <location>
        <begin position="89"/>
        <end position="116"/>
    </location>
</feature>
<organism evidence="9 10">
    <name type="scientific">Neodiprion lecontei</name>
    <name type="common">Redheaded pine sawfly</name>
    <dbReference type="NCBI Taxonomy" id="441921"/>
    <lineage>
        <taxon>Eukaryota</taxon>
        <taxon>Metazoa</taxon>
        <taxon>Ecdysozoa</taxon>
        <taxon>Arthropoda</taxon>
        <taxon>Hexapoda</taxon>
        <taxon>Insecta</taxon>
        <taxon>Pterygota</taxon>
        <taxon>Neoptera</taxon>
        <taxon>Endopterygota</taxon>
        <taxon>Hymenoptera</taxon>
        <taxon>Tenthredinoidea</taxon>
        <taxon>Diprionidae</taxon>
        <taxon>Diprioninae</taxon>
        <taxon>Neodiprion</taxon>
    </lineage>
</organism>
<dbReference type="GO" id="GO:0000978">
    <property type="term" value="F:RNA polymerase II cis-regulatory region sequence-specific DNA binding"/>
    <property type="evidence" value="ECO:0007669"/>
    <property type="project" value="TreeGrafter"/>
</dbReference>
<evidence type="ECO:0000256" key="6">
    <source>
        <dbReference type="ARBA" id="ARBA00023242"/>
    </source>
</evidence>
<dbReference type="InterPro" id="IPR036236">
    <property type="entry name" value="Znf_C2H2_sf"/>
</dbReference>
<feature type="domain" description="C2H2-type" evidence="8">
    <location>
        <begin position="279"/>
        <end position="306"/>
    </location>
</feature>
<sequence length="397" mass="44356">MTMSATDSEKIKLGGSSAIHVGPIVTSGSNETISIVIPLSAQVSTLASQVTTEEARSSACNDCGKDYPATATAPGRSRPADNSKGCPFPTCSRYGRAFSRAHDLKRHIARHEAKKERLSDTVNVRVHRCSTCGEHFLSDAVLQKHSQIHDRTIQREEESQNFLCHICKKRYGHEKKLKVHLATHDKKSISTMCALCGLRFEDDGQLQTHMKEHTSCGLLGAQTSLGSIRSLPQIDNTEEEFFTNEEHLDKVQGKTFAASEQPAIADVDKNANNNAPDKIRCDYCWKTFKSKWTLNSHVAAHEGRFQFDCDQCGKRFVRKSHFEGHRRSHEAARPYACEICGSTFKQAKHRREHIKRKHPGTRNAVQNLLDSISACVSEESSIDQPKFTLLVPVEFNP</sequence>
<evidence type="ECO:0000313" key="11">
    <source>
        <dbReference type="RefSeq" id="XP_046586049.1"/>
    </source>
</evidence>
<feature type="domain" description="C2H2-type" evidence="8">
    <location>
        <begin position="335"/>
        <end position="363"/>
    </location>
</feature>
<keyword evidence="2" id="KW-0479">Metal-binding</keyword>
<dbReference type="OrthoDB" id="6077919at2759"/>
<comment type="subcellular location">
    <subcellularLocation>
        <location evidence="1">Nucleus</location>
    </subcellularLocation>
</comment>
<feature type="domain" description="C2H2-type" evidence="8">
    <location>
        <begin position="162"/>
        <end position="189"/>
    </location>
</feature>
<dbReference type="InParanoid" id="A0A6J0C846"/>
<dbReference type="RefSeq" id="XP_046586049.1">
    <property type="nucleotide sequence ID" value="XM_046730093.1"/>
</dbReference>
<evidence type="ECO:0000256" key="2">
    <source>
        <dbReference type="ARBA" id="ARBA00022723"/>
    </source>
</evidence>
<evidence type="ECO:0000313" key="9">
    <source>
        <dbReference type="Proteomes" id="UP000829291"/>
    </source>
</evidence>
<keyword evidence="9" id="KW-1185">Reference proteome</keyword>
<keyword evidence="5" id="KW-0862">Zinc</keyword>
<gene>
    <name evidence="10 11" type="primary">LOC107226267</name>
</gene>
<dbReference type="PROSITE" id="PS50157">
    <property type="entry name" value="ZINC_FINGER_C2H2_2"/>
    <property type="match status" value="7"/>
</dbReference>
<name>A0A6J0C846_NEOLC</name>
<dbReference type="Pfam" id="PF00096">
    <property type="entry name" value="zf-C2H2"/>
    <property type="match status" value="3"/>
</dbReference>
<dbReference type="Gene3D" id="3.30.160.60">
    <property type="entry name" value="Classic Zinc Finger"/>
    <property type="match status" value="4"/>
</dbReference>
<dbReference type="GO" id="GO:0008270">
    <property type="term" value="F:zinc ion binding"/>
    <property type="evidence" value="ECO:0007669"/>
    <property type="project" value="UniProtKB-KW"/>
</dbReference>
<dbReference type="PANTHER" id="PTHR24376:SF216">
    <property type="entry name" value="ZINC FINGER PROTEIN 420-LIKE"/>
    <property type="match status" value="1"/>
</dbReference>
<dbReference type="PROSITE" id="PS00028">
    <property type="entry name" value="ZINC_FINGER_C2H2_1"/>
    <property type="match status" value="5"/>
</dbReference>
<evidence type="ECO:0000256" key="3">
    <source>
        <dbReference type="ARBA" id="ARBA00022737"/>
    </source>
</evidence>
<reference evidence="10" key="1">
    <citation type="submission" date="2025-04" db="UniProtKB">
        <authorList>
            <consortium name="RefSeq"/>
        </authorList>
    </citation>
    <scope>IDENTIFICATION</scope>
    <source>
        <tissue evidence="11">Thorax and Abdomen</tissue>
        <tissue evidence="10">Whole body</tissue>
    </source>
</reference>
<feature type="domain" description="C2H2-type" evidence="8">
    <location>
        <begin position="127"/>
        <end position="149"/>
    </location>
</feature>
<dbReference type="GO" id="GO:0001228">
    <property type="term" value="F:DNA-binding transcription activator activity, RNA polymerase II-specific"/>
    <property type="evidence" value="ECO:0007669"/>
    <property type="project" value="TreeGrafter"/>
</dbReference>
<dbReference type="GeneID" id="107226267"/>
<dbReference type="SUPFAM" id="SSF57667">
    <property type="entry name" value="beta-beta-alpha zinc fingers"/>
    <property type="match status" value="3"/>
</dbReference>
<evidence type="ECO:0000313" key="10">
    <source>
        <dbReference type="RefSeq" id="XP_015522514.1"/>
    </source>
</evidence>
<dbReference type="PANTHER" id="PTHR24376">
    <property type="entry name" value="ZINC FINGER PROTEIN"/>
    <property type="match status" value="1"/>
</dbReference>
<keyword evidence="3" id="KW-0677">Repeat</keyword>
<accession>A0A6J0C846</accession>
<feature type="domain" description="C2H2-type" evidence="8">
    <location>
        <begin position="191"/>
        <end position="214"/>
    </location>
</feature>
<dbReference type="RefSeq" id="XP_015522514.1">
    <property type="nucleotide sequence ID" value="XM_015667028.1"/>
</dbReference>
<dbReference type="AlphaFoldDB" id="A0A6J0C846"/>
<feature type="domain" description="C2H2-type" evidence="8">
    <location>
        <begin position="307"/>
        <end position="334"/>
    </location>
</feature>
<evidence type="ECO:0000256" key="5">
    <source>
        <dbReference type="ARBA" id="ARBA00022833"/>
    </source>
</evidence>
<dbReference type="SMART" id="SM00355">
    <property type="entry name" value="ZnF_C2H2"/>
    <property type="match status" value="7"/>
</dbReference>